<dbReference type="Pfam" id="PF00496">
    <property type="entry name" value="SBP_bac_5"/>
    <property type="match status" value="1"/>
</dbReference>
<name>W4MBY6_9BACT</name>
<dbReference type="Gene3D" id="3.10.105.10">
    <property type="entry name" value="Dipeptide-binding Protein, Domain 3"/>
    <property type="match status" value="1"/>
</dbReference>
<keyword evidence="2" id="KW-0732">Signal</keyword>
<keyword evidence="5" id="KW-1185">Reference proteome</keyword>
<dbReference type="Gene3D" id="3.40.190.10">
    <property type="entry name" value="Periplasmic binding protein-like II"/>
    <property type="match status" value="1"/>
</dbReference>
<comment type="caution">
    <text evidence="4">The sequence shown here is derived from an EMBL/GenBank/DDBJ whole genome shotgun (WGS) entry which is preliminary data.</text>
</comment>
<dbReference type="CDD" id="cd00995">
    <property type="entry name" value="PBP2_NikA_DppA_OppA_like"/>
    <property type="match status" value="1"/>
</dbReference>
<evidence type="ECO:0000256" key="1">
    <source>
        <dbReference type="ARBA" id="ARBA00005695"/>
    </source>
</evidence>
<accession>W4MBY6</accession>
<evidence type="ECO:0000256" key="2">
    <source>
        <dbReference type="ARBA" id="ARBA00022729"/>
    </source>
</evidence>
<dbReference type="GO" id="GO:0015833">
    <property type="term" value="P:peptide transport"/>
    <property type="evidence" value="ECO:0007669"/>
    <property type="project" value="TreeGrafter"/>
</dbReference>
<dbReference type="EMBL" id="AZHX01000393">
    <property type="protein sequence ID" value="ETX07710.1"/>
    <property type="molecule type" value="Genomic_DNA"/>
</dbReference>
<sequence length="390" mass="44066">MVHGKGPTTLLLDLFANGHNAIIPKHIVEQDPVNALKTQIIGTGPYRIKGTPTESLWQYERNPDYFIKGLPYTDELEIHIIDDAQAMLAALLSKRIHWSGAFLHPNLDGDLAKSAAQQNANLIHGPMPGLIVTHLALQSEKPPFDDVRVRQAVSEAIKREAISALGNQTGAVGTGNYALGRWKMSKVVQEQLIGYGPDMKKRIAHAKKLLASYEAEKGKIDWRKIKIQCSSNIKFSCENAQVVQQLLKKIDVNIQLDPMLVAQHRANEVSGDFLMSLLGAAFDFDDPNDTFGQLFVTNGGRWYQRRSIPEVDALFEKQKFTADPEKRKALIWEMDQIVMNDSAYLVLLWFDLHHVRWNFVKGWTPTPNIRSTNARMDYVWLDLPELPHTQ</sequence>
<dbReference type="InterPro" id="IPR000914">
    <property type="entry name" value="SBP_5_dom"/>
</dbReference>
<gene>
    <name evidence="4" type="ORF">ETSY2_09700</name>
</gene>
<protein>
    <recommendedName>
        <fullName evidence="3">Solute-binding protein family 5 domain-containing protein</fullName>
    </recommendedName>
</protein>
<reference evidence="4 5" key="1">
    <citation type="journal article" date="2014" name="Nature">
        <title>An environmental bacterial taxon with a large and distinct metabolic repertoire.</title>
        <authorList>
            <person name="Wilson M.C."/>
            <person name="Mori T."/>
            <person name="Ruckert C."/>
            <person name="Uria A.R."/>
            <person name="Helf M.J."/>
            <person name="Takada K."/>
            <person name="Gernert C."/>
            <person name="Steffens U.A."/>
            <person name="Heycke N."/>
            <person name="Schmitt S."/>
            <person name="Rinke C."/>
            <person name="Helfrich E.J."/>
            <person name="Brachmann A.O."/>
            <person name="Gurgui C."/>
            <person name="Wakimoto T."/>
            <person name="Kracht M."/>
            <person name="Crusemann M."/>
            <person name="Hentschel U."/>
            <person name="Abe I."/>
            <person name="Matsunaga S."/>
            <person name="Kalinowski J."/>
            <person name="Takeyama H."/>
            <person name="Piel J."/>
        </authorList>
    </citation>
    <scope>NUCLEOTIDE SEQUENCE [LARGE SCALE GENOMIC DNA]</scope>
    <source>
        <strain evidence="5">TSY2</strain>
    </source>
</reference>
<dbReference type="HOGENOM" id="CLU_017028_7_3_7"/>
<feature type="domain" description="Solute-binding protein family 5" evidence="3">
    <location>
        <begin position="21"/>
        <end position="299"/>
    </location>
</feature>
<dbReference type="PATRIC" id="fig|1429439.4.peg.1662"/>
<evidence type="ECO:0000313" key="4">
    <source>
        <dbReference type="EMBL" id="ETX07710.1"/>
    </source>
</evidence>
<dbReference type="InterPro" id="IPR039424">
    <property type="entry name" value="SBP_5"/>
</dbReference>
<comment type="similarity">
    <text evidence="1">Belongs to the bacterial solute-binding protein 5 family.</text>
</comment>
<evidence type="ECO:0000313" key="5">
    <source>
        <dbReference type="Proteomes" id="UP000019140"/>
    </source>
</evidence>
<evidence type="ECO:0000259" key="3">
    <source>
        <dbReference type="Pfam" id="PF00496"/>
    </source>
</evidence>
<organism evidence="4 5">
    <name type="scientific">Candidatus Entotheonella gemina</name>
    <dbReference type="NCBI Taxonomy" id="1429439"/>
    <lineage>
        <taxon>Bacteria</taxon>
        <taxon>Pseudomonadati</taxon>
        <taxon>Nitrospinota/Tectimicrobiota group</taxon>
        <taxon>Candidatus Tectimicrobiota</taxon>
        <taxon>Candidatus Entotheonellia</taxon>
        <taxon>Candidatus Entotheonellales</taxon>
        <taxon>Candidatus Entotheonellaceae</taxon>
        <taxon>Candidatus Entotheonella</taxon>
    </lineage>
</organism>
<dbReference type="PANTHER" id="PTHR30290:SF38">
    <property type="entry name" value="D,D-DIPEPTIDE-BINDING PERIPLASMIC PROTEIN DDPA-RELATED"/>
    <property type="match status" value="1"/>
</dbReference>
<dbReference type="SUPFAM" id="SSF53850">
    <property type="entry name" value="Periplasmic binding protein-like II"/>
    <property type="match status" value="1"/>
</dbReference>
<proteinExistence type="inferred from homology"/>
<dbReference type="Proteomes" id="UP000019140">
    <property type="component" value="Unassembled WGS sequence"/>
</dbReference>
<dbReference type="AlphaFoldDB" id="W4MBY6"/>
<dbReference type="GO" id="GO:1904680">
    <property type="term" value="F:peptide transmembrane transporter activity"/>
    <property type="evidence" value="ECO:0007669"/>
    <property type="project" value="TreeGrafter"/>
</dbReference>
<dbReference type="PANTHER" id="PTHR30290">
    <property type="entry name" value="PERIPLASMIC BINDING COMPONENT OF ABC TRANSPORTER"/>
    <property type="match status" value="1"/>
</dbReference>
<dbReference type="Gene3D" id="3.90.76.10">
    <property type="entry name" value="Dipeptide-binding Protein, Domain 1"/>
    <property type="match status" value="1"/>
</dbReference>